<comment type="caution">
    <text evidence="2">The sequence shown here is derived from an EMBL/GenBank/DDBJ whole genome shotgun (WGS) entry which is preliminary data.</text>
</comment>
<organism evidence="2 3">
    <name type="scientific">Rhizopus stolonifer</name>
    <name type="common">Rhizopus nigricans</name>
    <dbReference type="NCBI Taxonomy" id="4846"/>
    <lineage>
        <taxon>Eukaryota</taxon>
        <taxon>Fungi</taxon>
        <taxon>Fungi incertae sedis</taxon>
        <taxon>Mucoromycota</taxon>
        <taxon>Mucoromycotina</taxon>
        <taxon>Mucoromycetes</taxon>
        <taxon>Mucorales</taxon>
        <taxon>Mucorineae</taxon>
        <taxon>Rhizopodaceae</taxon>
        <taxon>Rhizopus</taxon>
    </lineage>
</organism>
<protein>
    <submittedName>
        <fullName evidence="2">Uncharacterized protein</fullName>
    </submittedName>
</protein>
<feature type="compositionally biased region" description="Polar residues" evidence="1">
    <location>
        <begin position="85"/>
        <end position="100"/>
    </location>
</feature>
<name>A0A367IX39_RHIST</name>
<dbReference type="EMBL" id="PJQM01005197">
    <property type="protein sequence ID" value="RCH82186.1"/>
    <property type="molecule type" value="Genomic_DNA"/>
</dbReference>
<dbReference type="OrthoDB" id="2417670at2759"/>
<accession>A0A367IX39</accession>
<feature type="region of interest" description="Disordered" evidence="1">
    <location>
        <begin position="50"/>
        <end position="122"/>
    </location>
</feature>
<feature type="compositionally biased region" description="Low complexity" evidence="1">
    <location>
        <begin position="55"/>
        <end position="68"/>
    </location>
</feature>
<evidence type="ECO:0000313" key="3">
    <source>
        <dbReference type="Proteomes" id="UP000253551"/>
    </source>
</evidence>
<dbReference type="AlphaFoldDB" id="A0A367IX39"/>
<gene>
    <name evidence="2" type="ORF">CU098_008138</name>
</gene>
<evidence type="ECO:0000313" key="2">
    <source>
        <dbReference type="EMBL" id="RCH82186.1"/>
    </source>
</evidence>
<dbReference type="Proteomes" id="UP000253551">
    <property type="component" value="Unassembled WGS sequence"/>
</dbReference>
<proteinExistence type="predicted"/>
<sequence length="239" mass="27190">MNSLTLPSISTLLKETPRIIVQPDSPNTLPISHHSPCYLSPLLSPISYASSLTRSPSPVSPILSLPPIHGDDPPRPLSHHPTPTRPQNMWNSRHSYTQETQEIKEPLEETQEEPQKEPQEEKIPDLPFTQIILSESGQAILKRRRGRPPNMKPYMDGSNEKHWTFLTPTVWDVNHEAHSQTTEPKEDLMHGSMAAFTSSNMDMVLQMPRKKRGRKPKSHIEGHSCFVWKDIPASKRVKK</sequence>
<evidence type="ECO:0000256" key="1">
    <source>
        <dbReference type="SAM" id="MobiDB-lite"/>
    </source>
</evidence>
<reference evidence="2 3" key="1">
    <citation type="journal article" date="2018" name="G3 (Bethesda)">
        <title>Phylogenetic and Phylogenomic Definition of Rhizopus Species.</title>
        <authorList>
            <person name="Gryganskyi A.P."/>
            <person name="Golan J."/>
            <person name="Dolatabadi S."/>
            <person name="Mondo S."/>
            <person name="Robb S."/>
            <person name="Idnurm A."/>
            <person name="Muszewska A."/>
            <person name="Steczkiewicz K."/>
            <person name="Masonjones S."/>
            <person name="Liao H.L."/>
            <person name="Gajdeczka M.T."/>
            <person name="Anike F."/>
            <person name="Vuek A."/>
            <person name="Anishchenko I.M."/>
            <person name="Voigt K."/>
            <person name="de Hoog G.S."/>
            <person name="Smith M.E."/>
            <person name="Heitman J."/>
            <person name="Vilgalys R."/>
            <person name="Stajich J.E."/>
        </authorList>
    </citation>
    <scope>NUCLEOTIDE SEQUENCE [LARGE SCALE GENOMIC DNA]</scope>
    <source>
        <strain evidence="2 3">LSU 92-RS-03</strain>
    </source>
</reference>
<feature type="compositionally biased region" description="Basic and acidic residues" evidence="1">
    <location>
        <begin position="101"/>
        <end position="122"/>
    </location>
</feature>
<keyword evidence="3" id="KW-1185">Reference proteome</keyword>